<feature type="compositionally biased region" description="Low complexity" evidence="1">
    <location>
        <begin position="91"/>
        <end position="112"/>
    </location>
</feature>
<dbReference type="Gene3D" id="1.10.260.100">
    <property type="match status" value="1"/>
</dbReference>
<keyword evidence="5" id="KW-1185">Reference proteome</keyword>
<dbReference type="InterPro" id="IPR000626">
    <property type="entry name" value="Ubiquitin-like_dom"/>
</dbReference>
<evidence type="ECO:0000259" key="2">
    <source>
        <dbReference type="PROSITE" id="PS50030"/>
    </source>
</evidence>
<evidence type="ECO:0000313" key="4">
    <source>
        <dbReference type="EMBL" id="GAX20783.1"/>
    </source>
</evidence>
<dbReference type="OrthoDB" id="267397at2759"/>
<evidence type="ECO:0000256" key="1">
    <source>
        <dbReference type="SAM" id="MobiDB-lite"/>
    </source>
</evidence>
<dbReference type="Pfam" id="PF00240">
    <property type="entry name" value="ubiquitin"/>
    <property type="match status" value="1"/>
</dbReference>
<dbReference type="GO" id="GO:0005829">
    <property type="term" value="C:cytosol"/>
    <property type="evidence" value="ECO:0007669"/>
    <property type="project" value="TreeGrafter"/>
</dbReference>
<feature type="compositionally biased region" description="Low complexity" evidence="1">
    <location>
        <begin position="516"/>
        <end position="526"/>
    </location>
</feature>
<dbReference type="FunCoup" id="A0A1Z5K3F4">
    <property type="interactions" value="425"/>
</dbReference>
<dbReference type="InterPro" id="IPR029071">
    <property type="entry name" value="Ubiquitin-like_domsf"/>
</dbReference>
<dbReference type="InterPro" id="IPR006636">
    <property type="entry name" value="STI1_HS-bd"/>
</dbReference>
<organism evidence="4 5">
    <name type="scientific">Fistulifera solaris</name>
    <name type="common">Oleaginous diatom</name>
    <dbReference type="NCBI Taxonomy" id="1519565"/>
    <lineage>
        <taxon>Eukaryota</taxon>
        <taxon>Sar</taxon>
        <taxon>Stramenopiles</taxon>
        <taxon>Ochrophyta</taxon>
        <taxon>Bacillariophyta</taxon>
        <taxon>Bacillariophyceae</taxon>
        <taxon>Bacillariophycidae</taxon>
        <taxon>Naviculales</taxon>
        <taxon>Naviculaceae</taxon>
        <taxon>Fistulifera</taxon>
    </lineage>
</organism>
<dbReference type="GO" id="GO:0031593">
    <property type="term" value="F:polyubiquitin modification-dependent protein binding"/>
    <property type="evidence" value="ECO:0007669"/>
    <property type="project" value="TreeGrafter"/>
</dbReference>
<reference evidence="4 5" key="1">
    <citation type="journal article" date="2015" name="Plant Cell">
        <title>Oil accumulation by the oleaginous diatom Fistulifera solaris as revealed by the genome and transcriptome.</title>
        <authorList>
            <person name="Tanaka T."/>
            <person name="Maeda Y."/>
            <person name="Veluchamy A."/>
            <person name="Tanaka M."/>
            <person name="Abida H."/>
            <person name="Marechal E."/>
            <person name="Bowler C."/>
            <person name="Muto M."/>
            <person name="Sunaga Y."/>
            <person name="Tanaka M."/>
            <person name="Yoshino T."/>
            <person name="Taniguchi T."/>
            <person name="Fukuda Y."/>
            <person name="Nemoto M."/>
            <person name="Matsumoto M."/>
            <person name="Wong P.S."/>
            <person name="Aburatani S."/>
            <person name="Fujibuchi W."/>
        </authorList>
    </citation>
    <scope>NUCLEOTIDE SEQUENCE [LARGE SCALE GENOMIC DNA]</scope>
    <source>
        <strain evidence="4 5">JPCC DA0580</strain>
    </source>
</reference>
<dbReference type="PROSITE" id="PS50053">
    <property type="entry name" value="UBIQUITIN_2"/>
    <property type="match status" value="1"/>
</dbReference>
<proteinExistence type="predicted"/>
<dbReference type="EMBL" id="BDSP01000152">
    <property type="protein sequence ID" value="GAX20783.1"/>
    <property type="molecule type" value="Genomic_DNA"/>
</dbReference>
<gene>
    <name evidence="4" type="ORF">FisN_7Hh095</name>
</gene>
<dbReference type="GO" id="GO:0006511">
    <property type="term" value="P:ubiquitin-dependent protein catabolic process"/>
    <property type="evidence" value="ECO:0007669"/>
    <property type="project" value="TreeGrafter"/>
</dbReference>
<feature type="domain" description="Ubiquitin-like" evidence="3">
    <location>
        <begin position="2"/>
        <end position="89"/>
    </location>
</feature>
<name>A0A1Z5K3F4_FISSO</name>
<dbReference type="PANTHER" id="PTHR10677:SF3">
    <property type="entry name" value="FI07626P-RELATED"/>
    <property type="match status" value="1"/>
</dbReference>
<dbReference type="Proteomes" id="UP000198406">
    <property type="component" value="Unassembled WGS sequence"/>
</dbReference>
<dbReference type="SUPFAM" id="SSF54236">
    <property type="entry name" value="Ubiquitin-like"/>
    <property type="match status" value="1"/>
</dbReference>
<dbReference type="PROSITE" id="PS50030">
    <property type="entry name" value="UBA"/>
    <property type="match status" value="1"/>
</dbReference>
<protein>
    <submittedName>
        <fullName evidence="4">Ubiquilin</fullName>
    </submittedName>
</protein>
<feature type="domain" description="UBA" evidence="2">
    <location>
        <begin position="469"/>
        <end position="513"/>
    </location>
</feature>
<dbReference type="Gene3D" id="3.10.20.90">
    <property type="entry name" value="Phosphatidylinositol 3-kinase Catalytic Subunit, Chain A, domain 1"/>
    <property type="match status" value="1"/>
</dbReference>
<dbReference type="SMART" id="SM00727">
    <property type="entry name" value="STI1"/>
    <property type="match status" value="4"/>
</dbReference>
<feature type="region of interest" description="Disordered" evidence="1">
    <location>
        <begin position="263"/>
        <end position="318"/>
    </location>
</feature>
<dbReference type="InterPro" id="IPR009060">
    <property type="entry name" value="UBA-like_sf"/>
</dbReference>
<dbReference type="InParanoid" id="A0A1Z5K3F4"/>
<dbReference type="Pfam" id="PF00627">
    <property type="entry name" value="UBA"/>
    <property type="match status" value="1"/>
</dbReference>
<dbReference type="PANTHER" id="PTHR10677">
    <property type="entry name" value="UBIQUILIN"/>
    <property type="match status" value="1"/>
</dbReference>
<feature type="compositionally biased region" description="Polar residues" evidence="1">
    <location>
        <begin position="270"/>
        <end position="283"/>
    </location>
</feature>
<dbReference type="InterPro" id="IPR015940">
    <property type="entry name" value="UBA"/>
</dbReference>
<dbReference type="SUPFAM" id="SSF46934">
    <property type="entry name" value="UBA-like"/>
    <property type="match status" value="1"/>
</dbReference>
<dbReference type="SMART" id="SM00165">
    <property type="entry name" value="UBA"/>
    <property type="match status" value="1"/>
</dbReference>
<evidence type="ECO:0000259" key="3">
    <source>
        <dbReference type="PROSITE" id="PS50053"/>
    </source>
</evidence>
<feature type="compositionally biased region" description="Low complexity" evidence="1">
    <location>
        <begin position="301"/>
        <end position="318"/>
    </location>
</feature>
<accession>A0A1Z5K3F4</accession>
<dbReference type="InterPro" id="IPR015496">
    <property type="entry name" value="Ubiquilin"/>
</dbReference>
<sequence>MLSFTIRLSTGLKWTITLEEGATVTATTVLQVKEHLMTMKDQHRYLNDATIDTIRLIFKGRILENERTLSDYEIVPDATLFLVKSANRSNASPAEPSNATTAATSSAPRPAAAAPPVPLVASMNNTASLFNPWGASGFGGAPPSLDSLMNHPPSQEQMNQVLNNPMIQGMLDSNPDFLRNMLQSQMQNNPQLRQMMESNPALAQMMNDPAALDQAMQMMRNPAAFQQALRQQDLALSQLENMPGGMAALSSMYQQYQQPLEESMIGGGSSASDTSNTNGNRNGEGSMAGASGQAMPNPWGNASASRSANSNQARPANPMMNPWANMGSMANNTGSTNQVVPDLFSPFGGFGGMPAPGMAPSPQQRQAVLQMMENPAVQSMMQQAIQQNPEMFRQALLAQNPMMEQMFRDNPAMLDQMMQQMMNPQTLRAMFQMQDQLQGLNLGQSGYPAEQLNFSNLLGGMAPVAEQRPPAERYAVQLRSLYDMGFDDEQRNLQALEQVHGNLNRAVDYLLTMPVPSVPTSASAPMDSSTTPDVGASSDPKDEKDKKND</sequence>
<feature type="compositionally biased region" description="Basic and acidic residues" evidence="1">
    <location>
        <begin position="539"/>
        <end position="549"/>
    </location>
</feature>
<comment type="caution">
    <text evidence="4">The sequence shown here is derived from an EMBL/GenBank/DDBJ whole genome shotgun (WGS) entry which is preliminary data.</text>
</comment>
<feature type="region of interest" description="Disordered" evidence="1">
    <location>
        <begin position="516"/>
        <end position="549"/>
    </location>
</feature>
<evidence type="ECO:0000313" key="5">
    <source>
        <dbReference type="Proteomes" id="UP000198406"/>
    </source>
</evidence>
<dbReference type="Gene3D" id="1.10.8.10">
    <property type="entry name" value="DNA helicase RuvA subunit, C-terminal domain"/>
    <property type="match status" value="1"/>
</dbReference>
<dbReference type="FunFam" id="1.10.260.100:FF:000001">
    <property type="entry name" value="Ubiquilin 1"/>
    <property type="match status" value="1"/>
</dbReference>
<dbReference type="Pfam" id="PF23195">
    <property type="entry name" value="UBQLN1"/>
    <property type="match status" value="2"/>
</dbReference>
<feature type="region of interest" description="Disordered" evidence="1">
    <location>
        <begin position="88"/>
        <end position="114"/>
    </location>
</feature>
<dbReference type="AlphaFoldDB" id="A0A1Z5K3F4"/>